<protein>
    <submittedName>
        <fullName evidence="1">Uncharacterized protein</fullName>
    </submittedName>
</protein>
<sequence length="96" mass="10786">MPEEVKGIPPTQLTAVWAKSLIGRRILAKLSPKRNILYETKIVEVSPADKHVKLERLDEGDKGTEWFDINRVEVYELLGDLPKPPATPTPTEGKKP</sequence>
<name>A0A0F9RD68_9ZZZZ</name>
<evidence type="ECO:0000313" key="1">
    <source>
        <dbReference type="EMBL" id="KKN52799.1"/>
    </source>
</evidence>
<accession>A0A0F9RD68</accession>
<dbReference type="EMBL" id="LAZR01001004">
    <property type="protein sequence ID" value="KKN52799.1"/>
    <property type="molecule type" value="Genomic_DNA"/>
</dbReference>
<dbReference type="AlphaFoldDB" id="A0A0F9RD68"/>
<organism evidence="1">
    <name type="scientific">marine sediment metagenome</name>
    <dbReference type="NCBI Taxonomy" id="412755"/>
    <lineage>
        <taxon>unclassified sequences</taxon>
        <taxon>metagenomes</taxon>
        <taxon>ecological metagenomes</taxon>
    </lineage>
</organism>
<proteinExistence type="predicted"/>
<reference evidence="1" key="1">
    <citation type="journal article" date="2015" name="Nature">
        <title>Complex archaea that bridge the gap between prokaryotes and eukaryotes.</title>
        <authorList>
            <person name="Spang A."/>
            <person name="Saw J.H."/>
            <person name="Jorgensen S.L."/>
            <person name="Zaremba-Niedzwiedzka K."/>
            <person name="Martijn J."/>
            <person name="Lind A.E."/>
            <person name="van Eijk R."/>
            <person name="Schleper C."/>
            <person name="Guy L."/>
            <person name="Ettema T.J."/>
        </authorList>
    </citation>
    <scope>NUCLEOTIDE SEQUENCE</scope>
</reference>
<comment type="caution">
    <text evidence="1">The sequence shown here is derived from an EMBL/GenBank/DDBJ whole genome shotgun (WGS) entry which is preliminary data.</text>
</comment>
<gene>
    <name evidence="1" type="ORF">LCGC14_0609170</name>
</gene>